<gene>
    <name evidence="2" type="ORF">Pcinc_042170</name>
</gene>
<dbReference type="GO" id="GO:0033617">
    <property type="term" value="P:mitochondrial respiratory chain complex IV assembly"/>
    <property type="evidence" value="ECO:0007669"/>
    <property type="project" value="TreeGrafter"/>
</dbReference>
<dbReference type="EMBL" id="JAWQEG010008024">
    <property type="protein sequence ID" value="KAK3851157.1"/>
    <property type="molecule type" value="Genomic_DNA"/>
</dbReference>
<dbReference type="InterPro" id="IPR014807">
    <property type="entry name" value="Coa1"/>
</dbReference>
<dbReference type="GO" id="GO:0005743">
    <property type="term" value="C:mitochondrial inner membrane"/>
    <property type="evidence" value="ECO:0007669"/>
    <property type="project" value="TreeGrafter"/>
</dbReference>
<name>A0AAE1EG86_PETCI</name>
<sequence length="188" mass="20132">MAGQHPRDPDGDLPPTPGNSSSNATTRTICFGLIAVPGLWRCASVMSKLGHLSRIAAVGGVAVLGAAFYFKSRIVNSIKQTPYYQESLKELRSHRGIAHLLGEPIIDGSINIGDNTNNFSTDTCAQFQVPVAGTKQSGTLYLWASRTLEEGWSVDRLELGLKDDPGRRVLLKATPTVSEAGVQVANQV</sequence>
<dbReference type="AlphaFoldDB" id="A0AAE1EG86"/>
<evidence type="ECO:0008006" key="4">
    <source>
        <dbReference type="Google" id="ProtNLM"/>
    </source>
</evidence>
<dbReference type="Proteomes" id="UP001286313">
    <property type="component" value="Unassembled WGS sequence"/>
</dbReference>
<accession>A0AAE1EG86</accession>
<dbReference type="Pfam" id="PF08695">
    <property type="entry name" value="Coa1"/>
    <property type="match status" value="1"/>
</dbReference>
<feature type="region of interest" description="Disordered" evidence="1">
    <location>
        <begin position="1"/>
        <end position="22"/>
    </location>
</feature>
<feature type="compositionally biased region" description="Basic and acidic residues" evidence="1">
    <location>
        <begin position="1"/>
        <end position="10"/>
    </location>
</feature>
<evidence type="ECO:0000313" key="2">
    <source>
        <dbReference type="EMBL" id="KAK3851157.1"/>
    </source>
</evidence>
<proteinExistence type="predicted"/>
<dbReference type="PANTHER" id="PTHR47148:SF1">
    <property type="entry name" value="CYTOCHROME C OXIDASE ASSEMBLY FACTOR 1 HOMOLOG"/>
    <property type="match status" value="1"/>
</dbReference>
<reference evidence="2" key="1">
    <citation type="submission" date="2023-10" db="EMBL/GenBank/DDBJ databases">
        <title>Genome assemblies of two species of porcelain crab, Petrolisthes cinctipes and Petrolisthes manimaculis (Anomura: Porcellanidae).</title>
        <authorList>
            <person name="Angst P."/>
        </authorList>
    </citation>
    <scope>NUCLEOTIDE SEQUENCE</scope>
    <source>
        <strain evidence="2">PB745_01</strain>
        <tissue evidence="2">Gill</tissue>
    </source>
</reference>
<comment type="caution">
    <text evidence="2">The sequence shown here is derived from an EMBL/GenBank/DDBJ whole genome shotgun (WGS) entry which is preliminary data.</text>
</comment>
<dbReference type="PANTHER" id="PTHR47148">
    <property type="entry name" value="CYTOCHROME C OXIDASE ASSEMBLY FACTOR 1 HOMOLOG"/>
    <property type="match status" value="1"/>
</dbReference>
<organism evidence="2 3">
    <name type="scientific">Petrolisthes cinctipes</name>
    <name type="common">Flat porcelain crab</name>
    <dbReference type="NCBI Taxonomy" id="88211"/>
    <lineage>
        <taxon>Eukaryota</taxon>
        <taxon>Metazoa</taxon>
        <taxon>Ecdysozoa</taxon>
        <taxon>Arthropoda</taxon>
        <taxon>Crustacea</taxon>
        <taxon>Multicrustacea</taxon>
        <taxon>Malacostraca</taxon>
        <taxon>Eumalacostraca</taxon>
        <taxon>Eucarida</taxon>
        <taxon>Decapoda</taxon>
        <taxon>Pleocyemata</taxon>
        <taxon>Anomura</taxon>
        <taxon>Galatheoidea</taxon>
        <taxon>Porcellanidae</taxon>
        <taxon>Petrolisthes</taxon>
    </lineage>
</organism>
<evidence type="ECO:0000313" key="3">
    <source>
        <dbReference type="Proteomes" id="UP001286313"/>
    </source>
</evidence>
<keyword evidence="3" id="KW-1185">Reference proteome</keyword>
<protein>
    <recommendedName>
        <fullName evidence="4">Cytochrome oxidase complex assembly protein 1</fullName>
    </recommendedName>
</protein>
<dbReference type="GO" id="GO:0032981">
    <property type="term" value="P:mitochondrial respiratory chain complex I assembly"/>
    <property type="evidence" value="ECO:0007669"/>
    <property type="project" value="TreeGrafter"/>
</dbReference>
<evidence type="ECO:0000256" key="1">
    <source>
        <dbReference type="SAM" id="MobiDB-lite"/>
    </source>
</evidence>